<feature type="compositionally biased region" description="Low complexity" evidence="1">
    <location>
        <begin position="107"/>
        <end position="121"/>
    </location>
</feature>
<evidence type="ECO:0000256" key="1">
    <source>
        <dbReference type="SAM" id="MobiDB-lite"/>
    </source>
</evidence>
<organism evidence="3 4">
    <name type="scientific">Candidatus Sulfuritelmatomonas gaucii</name>
    <dbReference type="NCBI Taxonomy" id="2043161"/>
    <lineage>
        <taxon>Bacteria</taxon>
        <taxon>Pseudomonadati</taxon>
        <taxon>Acidobacteriota</taxon>
        <taxon>Terriglobia</taxon>
        <taxon>Terriglobales</taxon>
        <taxon>Acidobacteriaceae</taxon>
        <taxon>Candidatus Sulfuritelmatomonas</taxon>
    </lineage>
</organism>
<evidence type="ECO:0000313" key="4">
    <source>
        <dbReference type="Proteomes" id="UP000239735"/>
    </source>
</evidence>
<feature type="signal peptide" evidence="2">
    <location>
        <begin position="1"/>
        <end position="22"/>
    </location>
</feature>
<keyword evidence="2" id="KW-0732">Signal</keyword>
<dbReference type="EMBL" id="OKRB01000086">
    <property type="protein sequence ID" value="SPE20985.1"/>
    <property type="molecule type" value="Genomic_DNA"/>
</dbReference>
<dbReference type="AlphaFoldDB" id="A0A2N9LD87"/>
<dbReference type="Proteomes" id="UP000239735">
    <property type="component" value="Unassembled WGS sequence"/>
</dbReference>
<protein>
    <recommendedName>
        <fullName evidence="5">DUF4136 domain-containing protein</fullName>
    </recommendedName>
</protein>
<feature type="region of interest" description="Disordered" evidence="1">
    <location>
        <begin position="104"/>
        <end position="128"/>
    </location>
</feature>
<evidence type="ECO:0000313" key="3">
    <source>
        <dbReference type="EMBL" id="SPE20985.1"/>
    </source>
</evidence>
<dbReference type="OrthoDB" id="122523at2"/>
<proteinExistence type="predicted"/>
<accession>A0A2N9LD87</accession>
<evidence type="ECO:0000256" key="2">
    <source>
        <dbReference type="SAM" id="SignalP"/>
    </source>
</evidence>
<feature type="chain" id="PRO_5014945260" description="DUF4136 domain-containing protein" evidence="2">
    <location>
        <begin position="23"/>
        <end position="192"/>
    </location>
</feature>
<evidence type="ECO:0008006" key="5">
    <source>
        <dbReference type="Google" id="ProtNLM"/>
    </source>
</evidence>
<reference evidence="4" key="1">
    <citation type="submission" date="2018-02" db="EMBL/GenBank/DDBJ databases">
        <authorList>
            <person name="Hausmann B."/>
        </authorList>
    </citation>
    <scope>NUCLEOTIDE SEQUENCE [LARGE SCALE GENOMIC DNA]</scope>
    <source>
        <strain evidence="4">Peat soil MAG SbA5</strain>
    </source>
</reference>
<gene>
    <name evidence="3" type="ORF">SBA5_30192</name>
</gene>
<name>A0A2N9LD87_9BACT</name>
<sequence length="192" mass="21003">MKLLKTITLMLVLVPALIPLQAKTKKPCKLPAMFNQAQYVWVEAVAGQEFDPSLIPEDRQAIADVYKALYDWHRYVITTRRDQADLIFVVRKGRLAEGRVGVLVSTGPQRGPQPAGAPGPSHGVGVGGEVGPPDDFLEVYSSNANDGSHGTLLWERTLADGLDHPELTLFKQLKDGVEHDYPIQAASKTPKP</sequence>